<evidence type="ECO:0000313" key="15">
    <source>
        <dbReference type="Proteomes" id="UP000634667"/>
    </source>
</evidence>
<evidence type="ECO:0000256" key="12">
    <source>
        <dbReference type="HAMAP-Rule" id="MF_00418"/>
    </source>
</evidence>
<keyword evidence="8 12" id="KW-0457">Lysine biosynthesis</keyword>
<dbReference type="PANTHER" id="PTHR12128:SF66">
    <property type="entry name" value="4-HYDROXY-2-OXOGLUTARATE ALDOLASE, MITOCHONDRIAL"/>
    <property type="match status" value="1"/>
</dbReference>
<keyword evidence="15" id="KW-1185">Reference proteome</keyword>
<evidence type="ECO:0000256" key="8">
    <source>
        <dbReference type="ARBA" id="ARBA00023154"/>
    </source>
</evidence>
<comment type="pathway">
    <text evidence="2 12">Amino-acid biosynthesis; L-lysine biosynthesis via DAP pathway; (S)-tetrahydrodipicolinate from L-aspartate: step 3/4.</text>
</comment>
<dbReference type="RefSeq" id="WP_189483574.1">
    <property type="nucleotide sequence ID" value="NZ_BMYR01000010.1"/>
</dbReference>
<protein>
    <recommendedName>
        <fullName evidence="4 12">4-hydroxy-tetrahydrodipicolinate synthase</fullName>
        <shortName evidence="12">HTPA synthase</shortName>
        <ecNumber evidence="4 12">4.3.3.7</ecNumber>
    </recommendedName>
</protein>
<dbReference type="PIRSF" id="PIRSF001365">
    <property type="entry name" value="DHDPS"/>
    <property type="match status" value="1"/>
</dbReference>
<comment type="function">
    <text evidence="1 12">Catalyzes the condensation of (S)-aspartate-beta-semialdehyde [(S)-ASA] and pyruvate to 4-hydroxy-tetrahydrodipicolinate (HTPA).</text>
</comment>
<feature type="site" description="Part of a proton relay during catalysis" evidence="12">
    <location>
        <position position="107"/>
    </location>
</feature>
<keyword evidence="5 12" id="KW-0963">Cytoplasm</keyword>
<dbReference type="Proteomes" id="UP000634667">
    <property type="component" value="Unassembled WGS sequence"/>
</dbReference>
<evidence type="ECO:0000256" key="13">
    <source>
        <dbReference type="PIRNR" id="PIRNR001365"/>
    </source>
</evidence>
<comment type="subcellular location">
    <subcellularLocation>
        <location evidence="12">Cytoplasm</location>
    </subcellularLocation>
</comment>
<dbReference type="Pfam" id="PF00701">
    <property type="entry name" value="DHDPS"/>
    <property type="match status" value="1"/>
</dbReference>
<organism evidence="14 15">
    <name type="scientific">Alishewanella tabrizica</name>
    <dbReference type="NCBI Taxonomy" id="671278"/>
    <lineage>
        <taxon>Bacteria</taxon>
        <taxon>Pseudomonadati</taxon>
        <taxon>Pseudomonadota</taxon>
        <taxon>Gammaproteobacteria</taxon>
        <taxon>Alteromonadales</taxon>
        <taxon>Alteromonadaceae</taxon>
        <taxon>Alishewanella</taxon>
    </lineage>
</organism>
<proteinExistence type="inferred from homology"/>
<reference evidence="15" key="1">
    <citation type="journal article" date="2019" name="Int. J. Syst. Evol. Microbiol.">
        <title>The Global Catalogue of Microorganisms (GCM) 10K type strain sequencing project: providing services to taxonomists for standard genome sequencing and annotation.</title>
        <authorList>
            <consortium name="The Broad Institute Genomics Platform"/>
            <consortium name="The Broad Institute Genome Sequencing Center for Infectious Disease"/>
            <person name="Wu L."/>
            <person name="Ma J."/>
        </authorList>
    </citation>
    <scope>NUCLEOTIDE SEQUENCE [LARGE SCALE GENOMIC DNA]</scope>
    <source>
        <strain evidence="15">KCTC 23723</strain>
    </source>
</reference>
<dbReference type="HAMAP" id="MF_00418">
    <property type="entry name" value="DapA"/>
    <property type="match status" value="1"/>
</dbReference>
<comment type="subunit">
    <text evidence="12">Homotetramer; dimer of dimers.</text>
</comment>
<evidence type="ECO:0000256" key="4">
    <source>
        <dbReference type="ARBA" id="ARBA00012086"/>
    </source>
</evidence>
<comment type="caution">
    <text evidence="14">The sequence shown here is derived from an EMBL/GenBank/DDBJ whole genome shotgun (WGS) entry which is preliminary data.</text>
</comment>
<feature type="binding site" evidence="12">
    <location>
        <position position="45"/>
    </location>
    <ligand>
        <name>pyruvate</name>
        <dbReference type="ChEBI" id="CHEBI:15361"/>
    </ligand>
</feature>
<evidence type="ECO:0000256" key="11">
    <source>
        <dbReference type="ARBA" id="ARBA00047836"/>
    </source>
</evidence>
<keyword evidence="6 12" id="KW-0028">Amino-acid biosynthesis</keyword>
<comment type="similarity">
    <text evidence="3 12 13">Belongs to the DapA family.</text>
</comment>
<name>A0ABQ2WSH3_9ALTE</name>
<feature type="active site" description="Proton donor/acceptor" evidence="12">
    <location>
        <position position="133"/>
    </location>
</feature>
<comment type="catalytic activity">
    <reaction evidence="11 12">
        <text>L-aspartate 4-semialdehyde + pyruvate = (2S,4S)-4-hydroxy-2,3,4,5-tetrahydrodipicolinate + H2O + H(+)</text>
        <dbReference type="Rhea" id="RHEA:34171"/>
        <dbReference type="ChEBI" id="CHEBI:15361"/>
        <dbReference type="ChEBI" id="CHEBI:15377"/>
        <dbReference type="ChEBI" id="CHEBI:15378"/>
        <dbReference type="ChEBI" id="CHEBI:67139"/>
        <dbReference type="ChEBI" id="CHEBI:537519"/>
        <dbReference type="EC" id="4.3.3.7"/>
    </reaction>
</comment>
<dbReference type="EC" id="4.3.3.7" evidence="4 12"/>
<dbReference type="InterPro" id="IPR020625">
    <property type="entry name" value="Schiff_base-form_aldolases_AS"/>
</dbReference>
<dbReference type="PRINTS" id="PR00146">
    <property type="entry name" value="DHPICSNTHASE"/>
</dbReference>
<feature type="active site" description="Schiff-base intermediate with substrate" evidence="12">
    <location>
        <position position="161"/>
    </location>
</feature>
<evidence type="ECO:0000256" key="7">
    <source>
        <dbReference type="ARBA" id="ARBA00022915"/>
    </source>
</evidence>
<evidence type="ECO:0000256" key="5">
    <source>
        <dbReference type="ARBA" id="ARBA00022490"/>
    </source>
</evidence>
<dbReference type="EMBL" id="BMYR01000010">
    <property type="protein sequence ID" value="GGW67958.1"/>
    <property type="molecule type" value="Genomic_DNA"/>
</dbReference>
<dbReference type="NCBIfam" id="TIGR00674">
    <property type="entry name" value="dapA"/>
    <property type="match status" value="1"/>
</dbReference>
<keyword evidence="7 12" id="KW-0220">Diaminopimelate biosynthesis</keyword>
<dbReference type="SMART" id="SM01130">
    <property type="entry name" value="DHDPS"/>
    <property type="match status" value="1"/>
</dbReference>
<dbReference type="PROSITE" id="PS00666">
    <property type="entry name" value="DHDPS_2"/>
    <property type="match status" value="1"/>
</dbReference>
<evidence type="ECO:0000256" key="9">
    <source>
        <dbReference type="ARBA" id="ARBA00023239"/>
    </source>
</evidence>
<dbReference type="SUPFAM" id="SSF51569">
    <property type="entry name" value="Aldolase"/>
    <property type="match status" value="1"/>
</dbReference>
<evidence type="ECO:0000313" key="14">
    <source>
        <dbReference type="EMBL" id="GGW67958.1"/>
    </source>
</evidence>
<dbReference type="PANTHER" id="PTHR12128">
    <property type="entry name" value="DIHYDRODIPICOLINATE SYNTHASE"/>
    <property type="match status" value="1"/>
</dbReference>
<dbReference type="PROSITE" id="PS00665">
    <property type="entry name" value="DHDPS_1"/>
    <property type="match status" value="1"/>
</dbReference>
<evidence type="ECO:0000256" key="10">
    <source>
        <dbReference type="ARBA" id="ARBA00023270"/>
    </source>
</evidence>
<keyword evidence="9 12" id="KW-0456">Lyase</keyword>
<dbReference type="InterPro" id="IPR005263">
    <property type="entry name" value="DapA"/>
</dbReference>
<evidence type="ECO:0000256" key="2">
    <source>
        <dbReference type="ARBA" id="ARBA00005120"/>
    </source>
</evidence>
<dbReference type="InterPro" id="IPR002220">
    <property type="entry name" value="DapA-like"/>
</dbReference>
<feature type="binding site" evidence="12">
    <location>
        <position position="203"/>
    </location>
    <ligand>
        <name>pyruvate</name>
        <dbReference type="ChEBI" id="CHEBI:15361"/>
    </ligand>
</feature>
<gene>
    <name evidence="12 14" type="primary">dapA</name>
    <name evidence="14" type="ORF">GCM10008111_25090</name>
</gene>
<keyword evidence="10 12" id="KW-0704">Schiff base</keyword>
<dbReference type="Gene3D" id="3.20.20.70">
    <property type="entry name" value="Aldolase class I"/>
    <property type="match status" value="1"/>
</dbReference>
<dbReference type="InterPro" id="IPR020624">
    <property type="entry name" value="Schiff_base-form_aldolases_CS"/>
</dbReference>
<evidence type="ECO:0000256" key="3">
    <source>
        <dbReference type="ARBA" id="ARBA00007592"/>
    </source>
</evidence>
<dbReference type="InterPro" id="IPR013785">
    <property type="entry name" value="Aldolase_TIM"/>
</dbReference>
<feature type="site" description="Part of a proton relay during catalysis" evidence="12">
    <location>
        <position position="44"/>
    </location>
</feature>
<comment type="caution">
    <text evidence="12">Was originally thought to be a dihydrodipicolinate synthase (DHDPS), catalyzing the condensation of (S)-aspartate-beta-semialdehyde [(S)-ASA] and pyruvate to dihydrodipicolinate (DHDP). However, it was shown in E.coli that the product of the enzymatic reaction is not dihydrodipicolinate but in fact (4S)-4-hydroxy-2,3,4,5-tetrahydro-(2S)-dipicolinic acid (HTPA), and that the consecutive dehydration reaction leading to DHDP is not spontaneous but catalyzed by DapB.</text>
</comment>
<dbReference type="CDD" id="cd00950">
    <property type="entry name" value="DHDPS"/>
    <property type="match status" value="1"/>
</dbReference>
<evidence type="ECO:0000256" key="1">
    <source>
        <dbReference type="ARBA" id="ARBA00003294"/>
    </source>
</evidence>
<accession>A0ABQ2WSH3</accession>
<sequence length="303" mass="31983">MFSGSIVALVTPMTADGQVDFDSLQQLVAFHLEQGSDGLVIMGTTGEAATLSLAEQYAVMAKVCRQVAGNIPVLAGNGAMSTSDAIAKTQFFADLPIDGYLTVTPFYNKPTQKGMLAHFTAVAAATSKPIVLYNVPGRTGVDLLPETVAALATIPNIVGIKEATGSLSRLAELQAVCPTDFSLLSGDDATFAQFLLAGGHGVISVTANVAPAAMSAICQAAARSDKTEVVAQDQRLQALHRDLFIESNPIPTKWALWRMGLITSDFLRLPLTQLEPINIAIIEQALQQAGIHYQDRNSLSGVV</sequence>
<evidence type="ECO:0000256" key="6">
    <source>
        <dbReference type="ARBA" id="ARBA00022605"/>
    </source>
</evidence>